<gene>
    <name evidence="1" type="ORF">BECKFW1821C_GA0114237_102547</name>
</gene>
<dbReference type="AlphaFoldDB" id="A0A450TRT2"/>
<dbReference type="PIRSF" id="PIRSF035652">
    <property type="entry name" value="CHP02436"/>
    <property type="match status" value="1"/>
</dbReference>
<dbReference type="SUPFAM" id="SSF158446">
    <property type="entry name" value="IVS-encoded protein-like"/>
    <property type="match status" value="1"/>
</dbReference>
<name>A0A450TRT2_9GAMM</name>
<dbReference type="PANTHER" id="PTHR38471:SF2">
    <property type="entry name" value="FOUR HELIX BUNDLE PROTEIN"/>
    <property type="match status" value="1"/>
</dbReference>
<accession>A0A450TRT2</accession>
<evidence type="ECO:0000313" key="1">
    <source>
        <dbReference type="EMBL" id="VFJ71006.1"/>
    </source>
</evidence>
<dbReference type="EMBL" id="CAADFE010000025">
    <property type="protein sequence ID" value="VFJ71006.1"/>
    <property type="molecule type" value="Genomic_DNA"/>
</dbReference>
<sequence length="120" mass="13603">MKKGPLHEKSFSFAVRIINLYKFLSSDKREFVLSQQVLRSGTAIGALVREAEQAESRSDFVHKMSIALKEANETVYWLELLHETQYLDQAAFSSIHADAIELLKLLTRVFSKSAKKLDSG</sequence>
<protein>
    <submittedName>
        <fullName evidence="1">Four helix bundle protein</fullName>
    </submittedName>
</protein>
<dbReference type="Gene3D" id="1.20.1440.60">
    <property type="entry name" value="23S rRNA-intervening sequence"/>
    <property type="match status" value="1"/>
</dbReference>
<reference evidence="1" key="1">
    <citation type="submission" date="2019-02" db="EMBL/GenBank/DDBJ databases">
        <authorList>
            <person name="Gruber-Vodicka R. H."/>
            <person name="Seah K. B. B."/>
        </authorList>
    </citation>
    <scope>NUCLEOTIDE SEQUENCE</scope>
    <source>
        <strain evidence="1">BECK_BZ131</strain>
    </source>
</reference>
<organism evidence="1">
    <name type="scientific">Candidatus Kentrum sp. FW</name>
    <dbReference type="NCBI Taxonomy" id="2126338"/>
    <lineage>
        <taxon>Bacteria</taxon>
        <taxon>Pseudomonadati</taxon>
        <taxon>Pseudomonadota</taxon>
        <taxon>Gammaproteobacteria</taxon>
        <taxon>Candidatus Kentrum</taxon>
    </lineage>
</organism>
<dbReference type="Pfam" id="PF05635">
    <property type="entry name" value="23S_rRNA_IVP"/>
    <property type="match status" value="1"/>
</dbReference>
<dbReference type="PANTHER" id="PTHR38471">
    <property type="entry name" value="FOUR HELIX BUNDLE PROTEIN"/>
    <property type="match status" value="1"/>
</dbReference>
<proteinExistence type="predicted"/>
<dbReference type="NCBIfam" id="TIGR02436">
    <property type="entry name" value="four helix bundle protein"/>
    <property type="match status" value="1"/>
</dbReference>
<dbReference type="InterPro" id="IPR036583">
    <property type="entry name" value="23S_rRNA_IVS_sf"/>
</dbReference>
<dbReference type="InterPro" id="IPR012657">
    <property type="entry name" value="23S_rRNA-intervening_sequence"/>
</dbReference>